<dbReference type="InterPro" id="IPR036942">
    <property type="entry name" value="Beta-barrel_TonB_sf"/>
</dbReference>
<keyword evidence="2 7" id="KW-0813">Transport</keyword>
<dbReference type="PROSITE" id="PS52016">
    <property type="entry name" value="TONB_DEPENDENT_REC_3"/>
    <property type="match status" value="1"/>
</dbReference>
<gene>
    <name evidence="9" type="ORF">ECE50_014290</name>
</gene>
<evidence type="ECO:0000256" key="1">
    <source>
        <dbReference type="ARBA" id="ARBA00004571"/>
    </source>
</evidence>
<dbReference type="AlphaFoldDB" id="A0A3S1BJR3"/>
<evidence type="ECO:0000256" key="2">
    <source>
        <dbReference type="ARBA" id="ARBA00022448"/>
    </source>
</evidence>
<keyword evidence="10" id="KW-1185">Reference proteome</keyword>
<organism evidence="9 10">
    <name type="scientific">Chitinophaga solisilvae</name>
    <dbReference type="NCBI Taxonomy" id="1233460"/>
    <lineage>
        <taxon>Bacteria</taxon>
        <taxon>Pseudomonadati</taxon>
        <taxon>Bacteroidota</taxon>
        <taxon>Chitinophagia</taxon>
        <taxon>Chitinophagales</taxon>
        <taxon>Chitinophagaceae</taxon>
        <taxon>Chitinophaga</taxon>
    </lineage>
</organism>
<keyword evidence="6 7" id="KW-0998">Cell outer membrane</keyword>
<accession>A0A3S1BJR3</accession>
<dbReference type="InterPro" id="IPR008969">
    <property type="entry name" value="CarboxyPept-like_regulatory"/>
</dbReference>
<dbReference type="Gene3D" id="2.170.130.10">
    <property type="entry name" value="TonB-dependent receptor, plug domain"/>
    <property type="match status" value="1"/>
</dbReference>
<dbReference type="OrthoDB" id="9768177at2"/>
<dbReference type="NCBIfam" id="TIGR04057">
    <property type="entry name" value="SusC_RagA_signa"/>
    <property type="match status" value="1"/>
</dbReference>
<dbReference type="InterPro" id="IPR039426">
    <property type="entry name" value="TonB-dep_rcpt-like"/>
</dbReference>
<dbReference type="InterPro" id="IPR023996">
    <property type="entry name" value="TonB-dep_OMP_SusC/RagA"/>
</dbReference>
<keyword evidence="5 7" id="KW-0472">Membrane</keyword>
<dbReference type="Pfam" id="PF07715">
    <property type="entry name" value="Plug"/>
    <property type="match status" value="1"/>
</dbReference>
<evidence type="ECO:0000256" key="7">
    <source>
        <dbReference type="PROSITE-ProRule" id="PRU01360"/>
    </source>
</evidence>
<dbReference type="GO" id="GO:0009279">
    <property type="term" value="C:cell outer membrane"/>
    <property type="evidence" value="ECO:0007669"/>
    <property type="project" value="UniProtKB-SubCell"/>
</dbReference>
<evidence type="ECO:0000256" key="3">
    <source>
        <dbReference type="ARBA" id="ARBA00022452"/>
    </source>
</evidence>
<reference evidence="9" key="1">
    <citation type="submission" date="2020-05" db="EMBL/GenBank/DDBJ databases">
        <title>Chitinophaga laudate sp. nov., isolated from a tropical peat swamp.</title>
        <authorList>
            <person name="Goh C.B.S."/>
            <person name="Lee M.S."/>
            <person name="Parimannan S."/>
            <person name="Pasbakhsh P."/>
            <person name="Yule C.M."/>
            <person name="Rajandas H."/>
            <person name="Loke S."/>
            <person name="Croft L."/>
            <person name="Tan J.B.L."/>
        </authorList>
    </citation>
    <scope>NUCLEOTIDE SEQUENCE</scope>
    <source>
        <strain evidence="9">Mgbs1</strain>
    </source>
</reference>
<dbReference type="Gene3D" id="2.40.170.20">
    <property type="entry name" value="TonB-dependent receptor, beta-barrel domain"/>
    <property type="match status" value="1"/>
</dbReference>
<comment type="similarity">
    <text evidence="7">Belongs to the TonB-dependent receptor family.</text>
</comment>
<dbReference type="NCBIfam" id="TIGR04056">
    <property type="entry name" value="OMP_RagA_SusC"/>
    <property type="match status" value="1"/>
</dbReference>
<evidence type="ECO:0000313" key="10">
    <source>
        <dbReference type="Proteomes" id="UP000281028"/>
    </source>
</evidence>
<evidence type="ECO:0000259" key="8">
    <source>
        <dbReference type="Pfam" id="PF07715"/>
    </source>
</evidence>
<sequence>MKKNQLAARVICLLLAVLSPWWAQAQAQTGQRVIRGKVTDAVSGEALPGVSVYASNKTIGTTTGTENIIENISIGAITNEKGEFSLKLPDSLSVKQLTIGYMGYETRLLQLTASNNYTIALSSAGKNLNEFVFTGYQTIKKNKSTGATDKISMDKVELGGVMSVEQMLQGQLAGVAVTPQSGAPGQAAKIRIRGISSLQGTQDPLWVVDGLPLEGTNLPSGDDMKDINNLYSNSIAGYNPSDIESITVLKDAAATAIYGARAANGVIVITTKKGKKSEKLTVNYRNNFTFTQQPDLGRLNLMNSDQKVNLELDLFTSDFPFRTDNGSVSRILRKYGVTPADLSSKGIGGINADARNEINALRGINTNWNDLLFQNAFTQEHSVSVSGGGDKSGYYFSGGYYDENGGVIGTGATRYNITLKTDYDLSDKLKFSAGIFANQRSVKSFLGNRAATTSPIYYARLANPYMTPYDEAGNYIYDKNIGGDKSEVADFNALEERKNTSNVLKAQSVNTNFKLDYEAIPGLHLSSQFGYQSEIADLEQIGLENTYYVRQLNIQNQRMDPATGNYVPVMPKGGVITSNNKNLQQYTLKSMAEYTFNLQKKHDFTFMVGNELRRVRQKELNNVGYGYDPKTLTTIPPQYANDNEIKSLYKDSRRDVTNAFVSFFGTGSYTYSNRYTLTGSVRFDGSDLFGVDPKYKYLPLWSVGGLWRVMEEPFMKNVTFLNALNVRASYGLQGNVDKNTSPFVVGTYNNERILPGNPIQTIRVETPPNAKLRWEKTINTNIGMDVTFLNNKISVTADYYVRHGKDLINVYALPLETGFQQLSINWAEMRNQGLELGITTRNISRKNFRWTTDFNFAWNKNTVLRETLANNSNFPSREGHSAATVWGIDYAGLNDKGMIMVTHNGKTTSLSELLQLQDDFAGDPDLGGLFPYSKLSNDEQRALFRNMGSSEPLYTGGMTNSFTYKRFDLSIGLIFNLGQKVSLQPHYSPFFYDRGTNTSTAILDRWTPSNTGGKYPGLFGDGAQTSEERKLLGHWLQDKYYQYQLLSLWIKDGGYVRVRNITLGYRLPDEIGSKIRLKGLKVTGEARNPFVFSRNYDGYMDPETMGNIFAQPIPKTFTIGLTATF</sequence>
<protein>
    <submittedName>
        <fullName evidence="9">SusC/RagA family TonB-linked outer membrane protein</fullName>
    </submittedName>
</protein>
<name>A0A3S1BJR3_9BACT</name>
<dbReference type="InterPro" id="IPR023997">
    <property type="entry name" value="TonB-dep_OMP_SusC/RagA_CS"/>
</dbReference>
<dbReference type="InterPro" id="IPR012910">
    <property type="entry name" value="Plug_dom"/>
</dbReference>
<comment type="caution">
    <text evidence="9">The sequence shown here is derived from an EMBL/GenBank/DDBJ whole genome shotgun (WGS) entry which is preliminary data.</text>
</comment>
<feature type="domain" description="TonB-dependent receptor plug" evidence="8">
    <location>
        <begin position="141"/>
        <end position="266"/>
    </location>
</feature>
<evidence type="ECO:0000256" key="5">
    <source>
        <dbReference type="ARBA" id="ARBA00023136"/>
    </source>
</evidence>
<comment type="subcellular location">
    <subcellularLocation>
        <location evidence="1 7">Cell outer membrane</location>
        <topology evidence="1 7">Multi-pass membrane protein</topology>
    </subcellularLocation>
</comment>
<dbReference type="InterPro" id="IPR037066">
    <property type="entry name" value="Plug_dom_sf"/>
</dbReference>
<evidence type="ECO:0000313" key="9">
    <source>
        <dbReference type="EMBL" id="NSL88014.1"/>
    </source>
</evidence>
<dbReference type="SUPFAM" id="SSF49464">
    <property type="entry name" value="Carboxypeptidase regulatory domain-like"/>
    <property type="match status" value="1"/>
</dbReference>
<dbReference type="Gene3D" id="2.60.40.1120">
    <property type="entry name" value="Carboxypeptidase-like, regulatory domain"/>
    <property type="match status" value="1"/>
</dbReference>
<evidence type="ECO:0000256" key="6">
    <source>
        <dbReference type="ARBA" id="ARBA00023237"/>
    </source>
</evidence>
<dbReference type="SUPFAM" id="SSF56935">
    <property type="entry name" value="Porins"/>
    <property type="match status" value="1"/>
</dbReference>
<evidence type="ECO:0000256" key="4">
    <source>
        <dbReference type="ARBA" id="ARBA00022692"/>
    </source>
</evidence>
<keyword evidence="3 7" id="KW-1134">Transmembrane beta strand</keyword>
<proteinExistence type="inferred from homology"/>
<dbReference type="EMBL" id="RIAR02000001">
    <property type="protein sequence ID" value="NSL88014.1"/>
    <property type="molecule type" value="Genomic_DNA"/>
</dbReference>
<dbReference type="Proteomes" id="UP000281028">
    <property type="component" value="Unassembled WGS sequence"/>
</dbReference>
<keyword evidence="4 7" id="KW-0812">Transmembrane</keyword>